<name>A0A2K0SYQ2_9HYPO</name>
<dbReference type="Proteomes" id="UP000236546">
    <property type="component" value="Unassembled WGS sequence"/>
</dbReference>
<feature type="compositionally biased region" description="Low complexity" evidence="1">
    <location>
        <begin position="24"/>
        <end position="37"/>
    </location>
</feature>
<sequence>MQPRGSRVAGPLLRINAISSQLSASSSSHPFSTSSSSNYTPVNPQEMKSRPPKIIRDYLTPMPSHLLTTTLSDLLHAARPPSSSVLMSSERHLPQGHHLVYFPLQTAASELAFDGADRDHAPNGEFTKRLWAGGEVRFKSDEGLVLDGRAWVCEEAIGDVKVKGGGRADEKVFVDLWRRYGLGHEVGEGRGWDVEERRTLVFMRKGEDEEGEAAAVAAAAARVIKYPHPPTHSVSIIPTPSHLFHFSALTFNAHSIHIDPGYARSQDGHKTILVHGPLTLALMLRVLNDHVAAAGADAKGGAVKSIVYRNYAPLYVGEKMTVCVRRVREVGEEEEWDVWVEGPEGGMAAKGSAVVDARKM</sequence>
<dbReference type="SUPFAM" id="SSF54637">
    <property type="entry name" value="Thioesterase/thiol ester dehydrase-isomerase"/>
    <property type="match status" value="1"/>
</dbReference>
<dbReference type="PANTHER" id="PTHR28152">
    <property type="entry name" value="HYDROXYACYL-THIOESTER DEHYDRATASE TYPE 2, MITOCHONDRIAL"/>
    <property type="match status" value="1"/>
</dbReference>
<evidence type="ECO:0000313" key="3">
    <source>
        <dbReference type="Proteomes" id="UP000236546"/>
    </source>
</evidence>
<dbReference type="GO" id="GO:0005739">
    <property type="term" value="C:mitochondrion"/>
    <property type="evidence" value="ECO:0007669"/>
    <property type="project" value="TreeGrafter"/>
</dbReference>
<dbReference type="OrthoDB" id="3257538at2759"/>
<protein>
    <submittedName>
        <fullName evidence="2">Uncharacterized protein</fullName>
    </submittedName>
</protein>
<reference evidence="2 3" key="1">
    <citation type="submission" date="2017-02" db="EMBL/GenBank/DDBJ databases">
        <title>Genomes of Trichoderma spp. with biocontrol activity.</title>
        <authorList>
            <person name="Gardiner D."/>
            <person name="Kazan K."/>
            <person name="Vos C."/>
            <person name="Harvey P."/>
        </authorList>
    </citation>
    <scope>NUCLEOTIDE SEQUENCE [LARGE SCALE GENOMIC DNA]</scope>
    <source>
        <strain evidence="2 3">A5MH</strain>
    </source>
</reference>
<organism evidence="2 3">
    <name type="scientific">Trichoderma gamsii</name>
    <dbReference type="NCBI Taxonomy" id="398673"/>
    <lineage>
        <taxon>Eukaryota</taxon>
        <taxon>Fungi</taxon>
        <taxon>Dikarya</taxon>
        <taxon>Ascomycota</taxon>
        <taxon>Pezizomycotina</taxon>
        <taxon>Sordariomycetes</taxon>
        <taxon>Hypocreomycetidae</taxon>
        <taxon>Hypocreales</taxon>
        <taxon>Hypocreaceae</taxon>
        <taxon>Trichoderma</taxon>
    </lineage>
</organism>
<comment type="caution">
    <text evidence="2">The sequence shown here is derived from an EMBL/GenBank/DDBJ whole genome shotgun (WGS) entry which is preliminary data.</text>
</comment>
<dbReference type="InterPro" id="IPR029069">
    <property type="entry name" value="HotDog_dom_sf"/>
</dbReference>
<dbReference type="EMBL" id="MTYH01000105">
    <property type="protein sequence ID" value="PNP38398.1"/>
    <property type="molecule type" value="Genomic_DNA"/>
</dbReference>
<proteinExistence type="predicted"/>
<accession>A0A2K0SYQ2</accession>
<dbReference type="GO" id="GO:0019171">
    <property type="term" value="F:(3R)-hydroxyacyl-[acyl-carrier-protein] dehydratase activity"/>
    <property type="evidence" value="ECO:0007669"/>
    <property type="project" value="TreeGrafter"/>
</dbReference>
<dbReference type="PANTHER" id="PTHR28152:SF1">
    <property type="entry name" value="HYDROXYACYL-THIOESTER DEHYDRATASE TYPE 2, MITOCHONDRIAL"/>
    <property type="match status" value="1"/>
</dbReference>
<dbReference type="AlphaFoldDB" id="A0A2K0SYQ2"/>
<evidence type="ECO:0000256" key="1">
    <source>
        <dbReference type="SAM" id="MobiDB-lite"/>
    </source>
</evidence>
<dbReference type="InterPro" id="IPR052741">
    <property type="entry name" value="Mitochondrial_HTD2"/>
</dbReference>
<evidence type="ECO:0000313" key="2">
    <source>
        <dbReference type="EMBL" id="PNP38398.1"/>
    </source>
</evidence>
<feature type="region of interest" description="Disordered" evidence="1">
    <location>
        <begin position="24"/>
        <end position="49"/>
    </location>
</feature>
<dbReference type="Gene3D" id="3.10.129.10">
    <property type="entry name" value="Hotdog Thioesterase"/>
    <property type="match status" value="1"/>
</dbReference>
<gene>
    <name evidence="2" type="ORF">TGAMA5MH_09757</name>
</gene>